<dbReference type="Proteomes" id="UP000245383">
    <property type="component" value="Unassembled WGS sequence"/>
</dbReference>
<proteinExistence type="predicted"/>
<dbReference type="Gene3D" id="1.10.238.200">
    <property type="entry name" value="Cullin, PONY binding domain"/>
    <property type="match status" value="1"/>
</dbReference>
<protein>
    <recommendedName>
        <fullName evidence="1">Defective in cullin neddylation protein</fullName>
    </recommendedName>
</protein>
<dbReference type="GO" id="GO:0000151">
    <property type="term" value="C:ubiquitin ligase complex"/>
    <property type="evidence" value="ECO:0007669"/>
    <property type="project" value="TreeGrafter"/>
</dbReference>
<dbReference type="GO" id="GO:0031624">
    <property type="term" value="F:ubiquitin conjugating enzyme binding"/>
    <property type="evidence" value="ECO:0007669"/>
    <property type="project" value="TreeGrafter"/>
</dbReference>
<dbReference type="InterPro" id="IPR005176">
    <property type="entry name" value="PONY_dom"/>
</dbReference>
<dbReference type="PROSITE" id="PS51229">
    <property type="entry name" value="DCUN1"/>
    <property type="match status" value="1"/>
</dbReference>
<dbReference type="Pfam" id="PF03556">
    <property type="entry name" value="Cullin_binding"/>
    <property type="match status" value="1"/>
</dbReference>
<sequence>MRKTIKEAFQQYSEPDEKHMSPSGFEILIEDLGLSMETIEPLLLCWFFKCLRMGFISEEEWLLAFDKAGIKKFSVKDLNKQIKLLAIDIKDKQNFKCFYNWLFNFAKAPNSKTIDLETVEGLLSVIFEPSKPHITPFLGFIKDQSHVAALNKDQWQSLLDFSNTINSDFSNYSSESAWPVLLDLYAENTTREKN</sequence>
<dbReference type="AlphaFoldDB" id="A0A2T9YP52"/>
<dbReference type="GO" id="GO:0097602">
    <property type="term" value="F:cullin family protein binding"/>
    <property type="evidence" value="ECO:0007669"/>
    <property type="project" value="TreeGrafter"/>
</dbReference>
<evidence type="ECO:0000256" key="1">
    <source>
        <dbReference type="RuleBase" id="RU410713"/>
    </source>
</evidence>
<dbReference type="PANTHER" id="PTHR12281">
    <property type="entry name" value="RP42 RELATED"/>
    <property type="match status" value="1"/>
</dbReference>
<feature type="domain" description="DCUN1" evidence="2">
    <location>
        <begin position="1"/>
        <end position="190"/>
    </location>
</feature>
<evidence type="ECO:0000313" key="3">
    <source>
        <dbReference type="EMBL" id="PVU94071.1"/>
    </source>
</evidence>
<dbReference type="EMBL" id="MBFR01000102">
    <property type="protein sequence ID" value="PVU94071.1"/>
    <property type="molecule type" value="Genomic_DNA"/>
</dbReference>
<gene>
    <name evidence="3" type="ORF">BB561_002813</name>
</gene>
<dbReference type="GO" id="GO:0032182">
    <property type="term" value="F:ubiquitin-like protein binding"/>
    <property type="evidence" value="ECO:0007669"/>
    <property type="project" value="TreeGrafter"/>
</dbReference>
<dbReference type="InterPro" id="IPR014764">
    <property type="entry name" value="DCN-prot"/>
</dbReference>
<dbReference type="STRING" id="133385.A0A2T9YP52"/>
<comment type="function">
    <text evidence="1">Neddylation of cullins play an essential role in the regulation of SCF-type complexes activity.</text>
</comment>
<name>A0A2T9YP52_9FUNG</name>
<accession>A0A2T9YP52</accession>
<reference evidence="3 4" key="1">
    <citation type="journal article" date="2018" name="MBio">
        <title>Comparative Genomics Reveals the Core Gene Toolbox for the Fungus-Insect Symbiosis.</title>
        <authorList>
            <person name="Wang Y."/>
            <person name="Stata M."/>
            <person name="Wang W."/>
            <person name="Stajich J.E."/>
            <person name="White M.M."/>
            <person name="Moncalvo J.M."/>
        </authorList>
    </citation>
    <scope>NUCLEOTIDE SEQUENCE [LARGE SCALE GENOMIC DNA]</scope>
    <source>
        <strain evidence="3 4">SWE-8-4</strain>
    </source>
</reference>
<dbReference type="PANTHER" id="PTHR12281:SF12">
    <property type="entry name" value="DEFECTIVE IN CULLIN NEDDYLATION PROTEIN"/>
    <property type="match status" value="1"/>
</dbReference>
<dbReference type="Gene3D" id="1.10.238.10">
    <property type="entry name" value="EF-hand"/>
    <property type="match status" value="1"/>
</dbReference>
<evidence type="ECO:0000313" key="4">
    <source>
        <dbReference type="Proteomes" id="UP000245383"/>
    </source>
</evidence>
<organism evidence="3 4">
    <name type="scientific">Smittium simulii</name>
    <dbReference type="NCBI Taxonomy" id="133385"/>
    <lineage>
        <taxon>Eukaryota</taxon>
        <taxon>Fungi</taxon>
        <taxon>Fungi incertae sedis</taxon>
        <taxon>Zoopagomycota</taxon>
        <taxon>Kickxellomycotina</taxon>
        <taxon>Harpellomycetes</taxon>
        <taxon>Harpellales</taxon>
        <taxon>Legeriomycetaceae</taxon>
        <taxon>Smittium</taxon>
    </lineage>
</organism>
<evidence type="ECO:0000259" key="2">
    <source>
        <dbReference type="PROSITE" id="PS51229"/>
    </source>
</evidence>
<dbReference type="GO" id="GO:0045116">
    <property type="term" value="P:protein neddylation"/>
    <property type="evidence" value="ECO:0007669"/>
    <property type="project" value="TreeGrafter"/>
</dbReference>
<keyword evidence="4" id="KW-1185">Reference proteome</keyword>
<dbReference type="OrthoDB" id="27198at2759"/>
<comment type="caution">
    <text evidence="3">The sequence shown here is derived from an EMBL/GenBank/DDBJ whole genome shotgun (WGS) entry which is preliminary data.</text>
</comment>
<dbReference type="InterPro" id="IPR042460">
    <property type="entry name" value="DCN1-like_PONY"/>
</dbReference>